<name>A0ABM6GN81_9ACTN</name>
<feature type="region of interest" description="Disordered" evidence="1">
    <location>
        <begin position="1"/>
        <end position="37"/>
    </location>
</feature>
<dbReference type="EMBL" id="CP015588">
    <property type="protein sequence ID" value="APY84713.1"/>
    <property type="molecule type" value="Genomic_DNA"/>
</dbReference>
<dbReference type="SUPFAM" id="SSF52172">
    <property type="entry name" value="CheY-like"/>
    <property type="match status" value="1"/>
</dbReference>
<evidence type="ECO:0008006" key="6">
    <source>
        <dbReference type="Google" id="ProtNLM"/>
    </source>
</evidence>
<keyword evidence="5" id="KW-1185">Reference proteome</keyword>
<dbReference type="InterPro" id="IPR011006">
    <property type="entry name" value="CheY-like_superfamily"/>
</dbReference>
<protein>
    <recommendedName>
        <fullName evidence="6">ANTAR domain-containing protein</fullName>
    </recommendedName>
</protein>
<dbReference type="RefSeq" id="WP_076682301.1">
    <property type="nucleotide sequence ID" value="NZ_CP015588.1"/>
</dbReference>
<proteinExistence type="predicted"/>
<dbReference type="Proteomes" id="UP000187191">
    <property type="component" value="Chromosome"/>
</dbReference>
<evidence type="ECO:0000259" key="2">
    <source>
        <dbReference type="PROSITE" id="PS50801"/>
    </source>
</evidence>
<dbReference type="InterPro" id="IPR002645">
    <property type="entry name" value="STAS_dom"/>
</dbReference>
<dbReference type="PANTHER" id="PTHR35849:SF2">
    <property type="entry name" value="BLR2341 PROTEIN"/>
    <property type="match status" value="1"/>
</dbReference>
<dbReference type="InterPro" id="IPR058548">
    <property type="entry name" value="MlaB-like_STAS"/>
</dbReference>
<feature type="domain" description="ANTAR" evidence="3">
    <location>
        <begin position="165"/>
        <end position="226"/>
    </location>
</feature>
<dbReference type="InterPro" id="IPR052746">
    <property type="entry name" value="MlaB_ABC_Transporter"/>
</dbReference>
<dbReference type="PROSITE" id="PS50801">
    <property type="entry name" value="STAS"/>
    <property type="match status" value="1"/>
</dbReference>
<dbReference type="CDD" id="cd07043">
    <property type="entry name" value="STAS_anti-anti-sigma_factors"/>
    <property type="match status" value="1"/>
</dbReference>
<organism evidence="4 5">
    <name type="scientific">Streptomyces alfalfae</name>
    <dbReference type="NCBI Taxonomy" id="1642299"/>
    <lineage>
        <taxon>Bacteria</taxon>
        <taxon>Bacillati</taxon>
        <taxon>Actinomycetota</taxon>
        <taxon>Actinomycetes</taxon>
        <taxon>Kitasatosporales</taxon>
        <taxon>Streptomycetaceae</taxon>
        <taxon>Streptomyces</taxon>
    </lineage>
</organism>
<reference evidence="4 5" key="1">
    <citation type="submission" date="2016-05" db="EMBL/GenBank/DDBJ databases">
        <authorList>
            <person name="Gu J."/>
        </authorList>
    </citation>
    <scope>NUCLEOTIDE SEQUENCE [LARGE SCALE GENOMIC DNA]</scope>
    <source>
        <strain evidence="4 5">ACCC40021</strain>
    </source>
</reference>
<dbReference type="Gene3D" id="3.30.750.24">
    <property type="entry name" value="STAS domain"/>
    <property type="match status" value="1"/>
</dbReference>
<dbReference type="SMART" id="SM01012">
    <property type="entry name" value="ANTAR"/>
    <property type="match status" value="1"/>
</dbReference>
<dbReference type="InterPro" id="IPR005561">
    <property type="entry name" value="ANTAR"/>
</dbReference>
<evidence type="ECO:0000313" key="4">
    <source>
        <dbReference type="EMBL" id="APY84713.1"/>
    </source>
</evidence>
<accession>A0ABM6GN81</accession>
<dbReference type="Pfam" id="PF03861">
    <property type="entry name" value="ANTAR"/>
    <property type="match status" value="1"/>
</dbReference>
<dbReference type="Pfam" id="PF13466">
    <property type="entry name" value="STAS_2"/>
    <property type="match status" value="1"/>
</dbReference>
<sequence>MPEPAHSEQPLTGDGSDGAEEGRDSRPPLPAMPLPATLDTVPDGARVGVIVRGELDLDACQRLRPDMLHALSRSAEGLDLYLSEVAFCDCSGVNLLLALRRLALRYGKTVLLRTTSPAVERVLDLTATHALFEPHMSEDPARDGFEDGAAPGVAGGDAHAGGTTEQELRTIVSQLQRAMRTRPTIDLARGILMSAFTLSPEAAWEVLVTASQNTNTKLHRLAGHLVDTVTGDQLPPAVRQQLANAVAQADKARATPPTEGSTAGPPAAAAEPSVPRPSPERPVNR</sequence>
<dbReference type="InterPro" id="IPR036513">
    <property type="entry name" value="STAS_dom_sf"/>
</dbReference>
<feature type="compositionally biased region" description="Low complexity" evidence="1">
    <location>
        <begin position="254"/>
        <end position="273"/>
    </location>
</feature>
<dbReference type="SUPFAM" id="SSF52091">
    <property type="entry name" value="SpoIIaa-like"/>
    <property type="match status" value="1"/>
</dbReference>
<dbReference type="InterPro" id="IPR036388">
    <property type="entry name" value="WH-like_DNA-bd_sf"/>
</dbReference>
<feature type="domain" description="STAS" evidence="2">
    <location>
        <begin position="51"/>
        <end position="126"/>
    </location>
</feature>
<dbReference type="PANTHER" id="PTHR35849">
    <property type="entry name" value="BLR2341 PROTEIN"/>
    <property type="match status" value="1"/>
</dbReference>
<evidence type="ECO:0000259" key="3">
    <source>
        <dbReference type="PROSITE" id="PS50921"/>
    </source>
</evidence>
<feature type="region of interest" description="Disordered" evidence="1">
    <location>
        <begin position="243"/>
        <end position="285"/>
    </location>
</feature>
<dbReference type="Gene3D" id="1.10.10.10">
    <property type="entry name" value="Winged helix-like DNA-binding domain superfamily/Winged helix DNA-binding domain"/>
    <property type="match status" value="1"/>
</dbReference>
<dbReference type="PROSITE" id="PS50921">
    <property type="entry name" value="ANTAR"/>
    <property type="match status" value="1"/>
</dbReference>
<evidence type="ECO:0000256" key="1">
    <source>
        <dbReference type="SAM" id="MobiDB-lite"/>
    </source>
</evidence>
<evidence type="ECO:0000313" key="5">
    <source>
        <dbReference type="Proteomes" id="UP000187191"/>
    </source>
</evidence>
<gene>
    <name evidence="4" type="ORF">A7J05_02135</name>
</gene>